<gene>
    <name evidence="2" type="primary">LOC102711164</name>
</gene>
<dbReference type="AlphaFoldDB" id="J3MEX7"/>
<dbReference type="OMA" id="TSSKRAC"/>
<proteinExistence type="predicted"/>
<dbReference type="Proteomes" id="UP000006038">
    <property type="component" value="Chromosome 6"/>
</dbReference>
<keyword evidence="3" id="KW-1185">Reference proteome</keyword>
<organism evidence="2">
    <name type="scientific">Oryza brachyantha</name>
    <name type="common">malo sina</name>
    <dbReference type="NCBI Taxonomy" id="4533"/>
    <lineage>
        <taxon>Eukaryota</taxon>
        <taxon>Viridiplantae</taxon>
        <taxon>Streptophyta</taxon>
        <taxon>Embryophyta</taxon>
        <taxon>Tracheophyta</taxon>
        <taxon>Spermatophyta</taxon>
        <taxon>Magnoliopsida</taxon>
        <taxon>Liliopsida</taxon>
        <taxon>Poales</taxon>
        <taxon>Poaceae</taxon>
        <taxon>BOP clade</taxon>
        <taxon>Oryzoideae</taxon>
        <taxon>Oryzeae</taxon>
        <taxon>Oryzinae</taxon>
        <taxon>Oryza</taxon>
    </lineage>
</organism>
<dbReference type="RefSeq" id="XP_006657048.2">
    <property type="nucleotide sequence ID" value="XM_006656985.3"/>
</dbReference>
<feature type="region of interest" description="Disordered" evidence="1">
    <location>
        <begin position="13"/>
        <end position="39"/>
    </location>
</feature>
<sequence>MQPSVWSSIHKAAMASSSSSHPEEIMSFPSESGESSSLAPMIDGGGELVVQLVPRDVSDGILGKFADTSEFDFDYDRSGLWSPLVLRPEVLLLAQTAAGRRRRRHQRRRWKRKEMLCYCFW</sequence>
<dbReference type="KEGG" id="obr:102711164"/>
<dbReference type="OrthoDB" id="686565at2759"/>
<reference evidence="2" key="1">
    <citation type="journal article" date="2013" name="Nat. Commun.">
        <title>Whole-genome sequencing of Oryza brachyantha reveals mechanisms underlying Oryza genome evolution.</title>
        <authorList>
            <person name="Chen J."/>
            <person name="Huang Q."/>
            <person name="Gao D."/>
            <person name="Wang J."/>
            <person name="Lang Y."/>
            <person name="Liu T."/>
            <person name="Li B."/>
            <person name="Bai Z."/>
            <person name="Luis Goicoechea J."/>
            <person name="Liang C."/>
            <person name="Chen C."/>
            <person name="Zhang W."/>
            <person name="Sun S."/>
            <person name="Liao Y."/>
            <person name="Zhang X."/>
            <person name="Yang L."/>
            <person name="Song C."/>
            <person name="Wang M."/>
            <person name="Shi J."/>
            <person name="Liu G."/>
            <person name="Liu J."/>
            <person name="Zhou H."/>
            <person name="Zhou W."/>
            <person name="Yu Q."/>
            <person name="An N."/>
            <person name="Chen Y."/>
            <person name="Cai Q."/>
            <person name="Wang B."/>
            <person name="Liu B."/>
            <person name="Min J."/>
            <person name="Huang Y."/>
            <person name="Wu H."/>
            <person name="Li Z."/>
            <person name="Zhang Y."/>
            <person name="Yin Y."/>
            <person name="Song W."/>
            <person name="Jiang J."/>
            <person name="Jackson S.A."/>
            <person name="Wing R.A."/>
            <person name="Wang J."/>
            <person name="Chen M."/>
        </authorList>
    </citation>
    <scope>NUCLEOTIDE SEQUENCE [LARGE SCALE GENOMIC DNA]</scope>
    <source>
        <strain evidence="2">cv. IRGC 101232</strain>
    </source>
</reference>
<name>J3MEX7_ORYBR</name>
<dbReference type="PANTHER" id="PTHR34287">
    <property type="entry name" value="OS06G0551500 PROTEIN-RELATED"/>
    <property type="match status" value="1"/>
</dbReference>
<evidence type="ECO:0000313" key="2">
    <source>
        <dbReference type="EnsemblPlants" id="OB06G25710.1"/>
    </source>
</evidence>
<evidence type="ECO:0000313" key="3">
    <source>
        <dbReference type="Proteomes" id="UP000006038"/>
    </source>
</evidence>
<dbReference type="GeneID" id="102711164"/>
<evidence type="ECO:0000256" key="1">
    <source>
        <dbReference type="SAM" id="MobiDB-lite"/>
    </source>
</evidence>
<dbReference type="eggNOG" id="ENOG502S80Y">
    <property type="taxonomic scope" value="Eukaryota"/>
</dbReference>
<dbReference type="Gramene" id="OB06G25710.1">
    <property type="protein sequence ID" value="OB06G25710.1"/>
    <property type="gene ID" value="OB06G25710"/>
</dbReference>
<dbReference type="PANTHER" id="PTHR34287:SF15">
    <property type="entry name" value="OS06G0551500 PROTEIN"/>
    <property type="match status" value="1"/>
</dbReference>
<dbReference type="HOGENOM" id="CLU_175071_0_0_1"/>
<protein>
    <submittedName>
        <fullName evidence="2">Uncharacterized protein</fullName>
    </submittedName>
</protein>
<accession>J3MEX7</accession>
<dbReference type="EnsemblPlants" id="OB06G25710.1">
    <property type="protein sequence ID" value="OB06G25710.1"/>
    <property type="gene ID" value="OB06G25710"/>
</dbReference>
<reference evidence="2" key="2">
    <citation type="submission" date="2013-04" db="UniProtKB">
        <authorList>
            <consortium name="EnsemblPlants"/>
        </authorList>
    </citation>
    <scope>IDENTIFICATION</scope>
</reference>
<feature type="compositionally biased region" description="Low complexity" evidence="1">
    <location>
        <begin position="13"/>
        <end position="37"/>
    </location>
</feature>